<sequence>MTDRRGDANQELSSITHPALTFECLSERIVPVLDPFQEPELLASQDGVLDVTLMQTVGPAMVGDVLAENVWTYNGELSAPLLQANPGDTMRINVVNDLPQQTNLHTHGLHVSPLGNSDNVLIQIDPGESFQYEFDIPDDHPDGTHWYHPHRHGLVNEQVAKGQAGMLVIGRADGGFPELDGLVQNHLVIQHTWVQDGEVRVPPDGEFHDEQIITVNGQLNPLMTIQPGGWRVFNIVNAGSDAFYRLQLIDSTAPEEPIPWLAVARDGQPFSTVGNPRPAGNPATLGMPTGSRWSVLVKAPDNPVPGQEYTLETIGFGPSPGNPDPTNVWPARTLMTIRFEGEPWDAPTGFVAPQTGSTLQAPNNLFRDLRVVEPTEIAAYRVAEFSDENGFQLINAQAYPNNPVFQPRIGTIEEWTLVNSSSQDHPFHFHTNPQQVISGPGPVGAQGLGIWQDIVNIPAGTTVTIRIEFQEFLGDVVYHCHRLIHEDHGMMAGVTMIPNDPIFAVSVDEGSPPVVEIISPVTNEVVSRFFAFDPSFLGGVSTAIGDVNKDGFYDVVVGAGPGAGPHVKVIDGTKLDQIDENGVISDSALFYSFYAFDQSFRGGVSVSGGDINLDGFCDLVVGAGAGAGPHVRAFNAVGLAELASFYAYDPSFSGGVRVAAGDIVGDGFAAIITGAGFGGPPHLRVIDSEQLNNILPTGEIAVSALMANFMAFDPDFLGGVFVGAGQITGFGYTDMIVGSGTGARGNIKIYGNVDDDPLSHVHHHPNIEQLDSFFAFEDSYLGGVRVSSMKSQELIAPFNTSRDNVVASPAVGDGLIHELFGRTIAPPPLPTDGHSGHG</sequence>
<proteinExistence type="predicted"/>
<reference evidence="6 7" key="1">
    <citation type="submission" date="2019-02" db="EMBL/GenBank/DDBJ databases">
        <title>Deep-cultivation of Planctomycetes and their phenomic and genomic characterization uncovers novel biology.</title>
        <authorList>
            <person name="Wiegand S."/>
            <person name="Jogler M."/>
            <person name="Boedeker C."/>
            <person name="Pinto D."/>
            <person name="Vollmers J."/>
            <person name="Rivas-Marin E."/>
            <person name="Kohn T."/>
            <person name="Peeters S.H."/>
            <person name="Heuer A."/>
            <person name="Rast P."/>
            <person name="Oberbeckmann S."/>
            <person name="Bunk B."/>
            <person name="Jeske O."/>
            <person name="Meyerdierks A."/>
            <person name="Storesund J.E."/>
            <person name="Kallscheuer N."/>
            <person name="Luecker S."/>
            <person name="Lage O.M."/>
            <person name="Pohl T."/>
            <person name="Merkel B.J."/>
            <person name="Hornburger P."/>
            <person name="Mueller R.-W."/>
            <person name="Bruemmer F."/>
            <person name="Labrenz M."/>
            <person name="Spormann A.M."/>
            <person name="Op den Camp H."/>
            <person name="Overmann J."/>
            <person name="Amann R."/>
            <person name="Jetten M.S.M."/>
            <person name="Mascher T."/>
            <person name="Medema M.H."/>
            <person name="Devos D.P."/>
            <person name="Kaster A.-K."/>
            <person name="Ovreas L."/>
            <person name="Rohde M."/>
            <person name="Galperin M.Y."/>
            <person name="Jogler C."/>
        </authorList>
    </citation>
    <scope>NUCLEOTIDE SEQUENCE [LARGE SCALE GENOMIC DNA]</scope>
    <source>
        <strain evidence="6 7">Pan216</strain>
    </source>
</reference>
<dbReference type="PANTHER" id="PTHR11709:SF518">
    <property type="entry name" value="MULTICOPPER OXIDASE"/>
    <property type="match status" value="1"/>
</dbReference>
<dbReference type="PANTHER" id="PTHR11709">
    <property type="entry name" value="MULTI-COPPER OXIDASE"/>
    <property type="match status" value="1"/>
</dbReference>
<dbReference type="Gene3D" id="2.130.10.130">
    <property type="entry name" value="Integrin alpha, N-terminal"/>
    <property type="match status" value="1"/>
</dbReference>
<dbReference type="RefSeq" id="WP_145258304.1">
    <property type="nucleotide sequence ID" value="NZ_CP036279.1"/>
</dbReference>
<keyword evidence="7" id="KW-1185">Reference proteome</keyword>
<evidence type="ECO:0000256" key="3">
    <source>
        <dbReference type="ARBA" id="ARBA00023180"/>
    </source>
</evidence>
<dbReference type="Pfam" id="PF07731">
    <property type="entry name" value="Cu-oxidase_2"/>
    <property type="match status" value="1"/>
</dbReference>
<dbReference type="AlphaFoldDB" id="A0A518B438"/>
<evidence type="ECO:0000313" key="7">
    <source>
        <dbReference type="Proteomes" id="UP000317093"/>
    </source>
</evidence>
<dbReference type="InterPro" id="IPR000413">
    <property type="entry name" value="Integrin_alpha"/>
</dbReference>
<dbReference type="InterPro" id="IPR011706">
    <property type="entry name" value="Cu-oxidase_C"/>
</dbReference>
<keyword evidence="2" id="KW-0560">Oxidoreductase</keyword>
<dbReference type="KEGG" id="knv:Pan216_26140"/>
<dbReference type="GO" id="GO:0016491">
    <property type="term" value="F:oxidoreductase activity"/>
    <property type="evidence" value="ECO:0007669"/>
    <property type="project" value="UniProtKB-KW"/>
</dbReference>
<evidence type="ECO:0000313" key="6">
    <source>
        <dbReference type="EMBL" id="QDU61750.1"/>
    </source>
</evidence>
<dbReference type="GO" id="GO:0008305">
    <property type="term" value="C:integrin complex"/>
    <property type="evidence" value="ECO:0007669"/>
    <property type="project" value="InterPro"/>
</dbReference>
<dbReference type="SUPFAM" id="SSF49503">
    <property type="entry name" value="Cupredoxins"/>
    <property type="match status" value="3"/>
</dbReference>
<organism evidence="6 7">
    <name type="scientific">Kolteria novifilia</name>
    <dbReference type="NCBI Taxonomy" id="2527975"/>
    <lineage>
        <taxon>Bacteria</taxon>
        <taxon>Pseudomonadati</taxon>
        <taxon>Planctomycetota</taxon>
        <taxon>Planctomycetia</taxon>
        <taxon>Kolteriales</taxon>
        <taxon>Kolteriaceae</taxon>
        <taxon>Kolteria</taxon>
    </lineage>
</organism>
<dbReference type="EMBL" id="CP036279">
    <property type="protein sequence ID" value="QDU61750.1"/>
    <property type="molecule type" value="Genomic_DNA"/>
</dbReference>
<dbReference type="OrthoDB" id="9757546at2"/>
<evidence type="ECO:0000259" key="4">
    <source>
        <dbReference type="Pfam" id="PF07731"/>
    </source>
</evidence>
<dbReference type="InterPro" id="IPR011707">
    <property type="entry name" value="Cu-oxidase-like_N"/>
</dbReference>
<dbReference type="SUPFAM" id="SSF69318">
    <property type="entry name" value="Integrin alpha N-terminal domain"/>
    <property type="match status" value="1"/>
</dbReference>
<dbReference type="Proteomes" id="UP000317093">
    <property type="component" value="Chromosome"/>
</dbReference>
<keyword evidence="3" id="KW-0325">Glycoprotein</keyword>
<accession>A0A518B438</accession>
<feature type="domain" description="Plastocyanin-like" evidence="5">
    <location>
        <begin position="66"/>
        <end position="170"/>
    </location>
</feature>
<protein>
    <submittedName>
        <fullName evidence="6">Blue copper oxidase CueO</fullName>
    </submittedName>
</protein>
<dbReference type="CDD" id="cd13853">
    <property type="entry name" value="CuRO_1_Tth-MCO_like"/>
    <property type="match status" value="1"/>
</dbReference>
<dbReference type="GO" id="GO:0005507">
    <property type="term" value="F:copper ion binding"/>
    <property type="evidence" value="ECO:0007669"/>
    <property type="project" value="InterPro"/>
</dbReference>
<name>A0A518B438_9BACT</name>
<gene>
    <name evidence="6" type="primary">cueO_1</name>
    <name evidence="6" type="ORF">Pan216_26140</name>
</gene>
<dbReference type="Pfam" id="PF07732">
    <property type="entry name" value="Cu-oxidase_3"/>
    <property type="match status" value="1"/>
</dbReference>
<dbReference type="Gene3D" id="2.60.40.420">
    <property type="entry name" value="Cupredoxins - blue copper proteins"/>
    <property type="match status" value="3"/>
</dbReference>
<dbReference type="InterPro" id="IPR045087">
    <property type="entry name" value="Cu-oxidase_fam"/>
</dbReference>
<dbReference type="InterPro" id="IPR008972">
    <property type="entry name" value="Cupredoxin"/>
</dbReference>
<dbReference type="InterPro" id="IPR002355">
    <property type="entry name" value="Cu_oxidase_Cu_BS"/>
</dbReference>
<dbReference type="InterPro" id="IPR028994">
    <property type="entry name" value="Integrin_alpha_N"/>
</dbReference>
<evidence type="ECO:0000256" key="2">
    <source>
        <dbReference type="ARBA" id="ARBA00023002"/>
    </source>
</evidence>
<evidence type="ECO:0000256" key="1">
    <source>
        <dbReference type="ARBA" id="ARBA00022723"/>
    </source>
</evidence>
<dbReference type="GO" id="GO:0007155">
    <property type="term" value="P:cell adhesion"/>
    <property type="evidence" value="ECO:0007669"/>
    <property type="project" value="InterPro"/>
</dbReference>
<dbReference type="PROSITE" id="PS00080">
    <property type="entry name" value="MULTICOPPER_OXIDASE2"/>
    <property type="match status" value="1"/>
</dbReference>
<evidence type="ECO:0000259" key="5">
    <source>
        <dbReference type="Pfam" id="PF07732"/>
    </source>
</evidence>
<keyword evidence="1" id="KW-0479">Metal-binding</keyword>
<feature type="domain" description="Plastocyanin-like" evidence="4">
    <location>
        <begin position="387"/>
        <end position="495"/>
    </location>
</feature>
<dbReference type="PRINTS" id="PR01185">
    <property type="entry name" value="INTEGRINA"/>
</dbReference>